<gene>
    <name evidence="11" type="primary">Msh3_2</name>
    <name evidence="11" type="ORF">RAMSUL_R07906</name>
</gene>
<dbReference type="GO" id="GO:0016447">
    <property type="term" value="P:somatic recombination of immunoglobulin gene segments"/>
    <property type="evidence" value="ECO:0007669"/>
    <property type="project" value="TreeGrafter"/>
</dbReference>
<evidence type="ECO:0000256" key="8">
    <source>
        <dbReference type="ARBA" id="ARBA00073774"/>
    </source>
</evidence>
<keyword evidence="4" id="KW-0227">DNA damage</keyword>
<dbReference type="InterPro" id="IPR016151">
    <property type="entry name" value="DNA_mismatch_repair_MutS_N"/>
</dbReference>
<evidence type="ECO:0000313" key="11">
    <source>
        <dbReference type="EMBL" id="NXP81949.1"/>
    </source>
</evidence>
<organism evidence="11 12">
    <name type="scientific">Ramphastos sulfuratus</name>
    <dbReference type="NCBI Taxonomy" id="322582"/>
    <lineage>
        <taxon>Eukaryota</taxon>
        <taxon>Metazoa</taxon>
        <taxon>Chordata</taxon>
        <taxon>Craniata</taxon>
        <taxon>Vertebrata</taxon>
        <taxon>Euteleostomi</taxon>
        <taxon>Archelosauria</taxon>
        <taxon>Archosauria</taxon>
        <taxon>Dinosauria</taxon>
        <taxon>Saurischia</taxon>
        <taxon>Theropoda</taxon>
        <taxon>Coelurosauria</taxon>
        <taxon>Aves</taxon>
        <taxon>Neognathae</taxon>
        <taxon>Neoaves</taxon>
        <taxon>Telluraves</taxon>
        <taxon>Coraciimorphae</taxon>
        <taxon>Piciformes</taxon>
        <taxon>Ramphastidae</taxon>
        <taxon>Ramphastos</taxon>
    </lineage>
</organism>
<comment type="similarity">
    <text evidence="1">Belongs to the DNA mismatch repair MutS family. MSH3 subfamily.</text>
</comment>
<dbReference type="InterPro" id="IPR045076">
    <property type="entry name" value="MutS"/>
</dbReference>
<feature type="domain" description="DNA mismatch repair protein MutS connector" evidence="10">
    <location>
        <begin position="166"/>
        <end position="238"/>
    </location>
</feature>
<dbReference type="InterPro" id="IPR007860">
    <property type="entry name" value="DNA_mmatch_repair_MutS_con_dom"/>
</dbReference>
<dbReference type="Pfam" id="PF05188">
    <property type="entry name" value="MutS_II"/>
    <property type="match status" value="1"/>
</dbReference>
<dbReference type="AlphaFoldDB" id="A0A852CLN4"/>
<dbReference type="GO" id="GO:0006312">
    <property type="term" value="P:mitotic recombination"/>
    <property type="evidence" value="ECO:0007669"/>
    <property type="project" value="TreeGrafter"/>
</dbReference>
<dbReference type="SUPFAM" id="SSF55271">
    <property type="entry name" value="DNA repair protein MutS, domain I"/>
    <property type="match status" value="1"/>
</dbReference>
<dbReference type="Gene3D" id="3.40.1170.10">
    <property type="entry name" value="DNA repair protein MutS, domain I"/>
    <property type="match status" value="1"/>
</dbReference>
<dbReference type="Pfam" id="PF01624">
    <property type="entry name" value="MutS_I"/>
    <property type="match status" value="1"/>
</dbReference>
<dbReference type="Gene3D" id="3.30.420.110">
    <property type="entry name" value="MutS, connector domain"/>
    <property type="match status" value="1"/>
</dbReference>
<protein>
    <recommendedName>
        <fullName evidence="2 8">DNA mismatch repair protein MSH3</fullName>
    </recommendedName>
    <alternativeName>
        <fullName evidence="2 8">DNA mismatch repair protein MSH3</fullName>
    </alternativeName>
</protein>
<accession>A0A852CLN4</accession>
<evidence type="ECO:0000256" key="1">
    <source>
        <dbReference type="ARBA" id="ARBA00007094"/>
    </source>
</evidence>
<evidence type="ECO:0000259" key="10">
    <source>
        <dbReference type="Pfam" id="PF05188"/>
    </source>
</evidence>
<evidence type="ECO:0000256" key="4">
    <source>
        <dbReference type="ARBA" id="ARBA00022763"/>
    </source>
</evidence>
<keyword evidence="12" id="KW-1185">Reference proteome</keyword>
<keyword evidence="6" id="KW-0238">DNA-binding</keyword>
<sequence length="246" mass="28068">SLKPYGNAQNTSDITLNKRTKSIYTPLELQFIEMKKQYKDAVLCVECGYKYRFFGEDAEIAAKELNIYCHQDHNFMTASIPTHRLFVHVRRLVAKGYKVGVIKQMETAALKAAGENKSTLFNRKLTALYTKSTLIGEDILFKEIWFHTWLDEPVDVEEATTDVPDNYLLCICENGENFKDRRKGDIVMGIMAIQPTTGEVIFDSFQDSASRLELESRVLRLQPVEIILPPSLSDQSEKLINSITSM</sequence>
<evidence type="ECO:0000256" key="3">
    <source>
        <dbReference type="ARBA" id="ARBA00022741"/>
    </source>
</evidence>
<keyword evidence="3" id="KW-0547">Nucleotide-binding</keyword>
<feature type="non-terminal residue" evidence="11">
    <location>
        <position position="1"/>
    </location>
</feature>
<proteinExistence type="inferred from homology"/>
<evidence type="ECO:0000256" key="6">
    <source>
        <dbReference type="ARBA" id="ARBA00023125"/>
    </source>
</evidence>
<keyword evidence="5" id="KW-0067">ATP-binding</keyword>
<evidence type="ECO:0000256" key="7">
    <source>
        <dbReference type="ARBA" id="ARBA00023204"/>
    </source>
</evidence>
<feature type="domain" description="DNA mismatch repair protein MutS-like N-terminal" evidence="9">
    <location>
        <begin position="25"/>
        <end position="136"/>
    </location>
</feature>
<reference evidence="11" key="1">
    <citation type="submission" date="2019-09" db="EMBL/GenBank/DDBJ databases">
        <title>Bird 10,000 Genomes (B10K) Project - Family phase.</title>
        <authorList>
            <person name="Zhang G."/>
        </authorList>
    </citation>
    <scope>NUCLEOTIDE SEQUENCE</scope>
    <source>
        <strain evidence="11">B10K-DU-001-30</strain>
        <tissue evidence="11">Muscle</tissue>
    </source>
</reference>
<dbReference type="GO" id="GO:0140664">
    <property type="term" value="F:ATP-dependent DNA damage sensor activity"/>
    <property type="evidence" value="ECO:0007669"/>
    <property type="project" value="InterPro"/>
</dbReference>
<dbReference type="GO" id="GO:0006298">
    <property type="term" value="P:mismatch repair"/>
    <property type="evidence" value="ECO:0007669"/>
    <property type="project" value="InterPro"/>
</dbReference>
<dbReference type="PANTHER" id="PTHR11361:SF122">
    <property type="entry name" value="DNA MISMATCH REPAIR PROTEIN MSH3"/>
    <property type="match status" value="1"/>
</dbReference>
<dbReference type="EMBL" id="WBNM01041987">
    <property type="protein sequence ID" value="NXP81949.1"/>
    <property type="molecule type" value="Genomic_DNA"/>
</dbReference>
<dbReference type="SUPFAM" id="SSF53150">
    <property type="entry name" value="DNA repair protein MutS, domain II"/>
    <property type="match status" value="1"/>
</dbReference>
<dbReference type="FunFam" id="3.40.1170.10:FF:000004">
    <property type="entry name" value="DNA mismatch repair protein"/>
    <property type="match status" value="1"/>
</dbReference>
<dbReference type="GO" id="GO:0005634">
    <property type="term" value="C:nucleus"/>
    <property type="evidence" value="ECO:0007669"/>
    <property type="project" value="TreeGrafter"/>
</dbReference>
<evidence type="ECO:0000256" key="5">
    <source>
        <dbReference type="ARBA" id="ARBA00022840"/>
    </source>
</evidence>
<dbReference type="InterPro" id="IPR007695">
    <property type="entry name" value="DNA_mismatch_repair_MutS-lik_N"/>
</dbReference>
<evidence type="ECO:0000313" key="12">
    <source>
        <dbReference type="Proteomes" id="UP000611227"/>
    </source>
</evidence>
<dbReference type="PANTHER" id="PTHR11361">
    <property type="entry name" value="DNA MISMATCH REPAIR PROTEIN MUTS FAMILY MEMBER"/>
    <property type="match status" value="1"/>
</dbReference>
<dbReference type="InterPro" id="IPR036678">
    <property type="entry name" value="MutS_con_dom_sf"/>
</dbReference>
<feature type="non-terminal residue" evidence="11">
    <location>
        <position position="246"/>
    </location>
</feature>
<comment type="caution">
    <text evidence="11">The sequence shown here is derived from an EMBL/GenBank/DDBJ whole genome shotgun (WGS) entry which is preliminary data.</text>
</comment>
<name>A0A852CLN4_9PICI</name>
<evidence type="ECO:0000259" key="9">
    <source>
        <dbReference type="Pfam" id="PF01624"/>
    </source>
</evidence>
<evidence type="ECO:0000256" key="2">
    <source>
        <dbReference type="ARBA" id="ARBA00022151"/>
    </source>
</evidence>
<dbReference type="GO" id="GO:0005524">
    <property type="term" value="F:ATP binding"/>
    <property type="evidence" value="ECO:0007669"/>
    <property type="project" value="UniProtKB-KW"/>
</dbReference>
<dbReference type="GO" id="GO:0030983">
    <property type="term" value="F:mismatched DNA binding"/>
    <property type="evidence" value="ECO:0007669"/>
    <property type="project" value="InterPro"/>
</dbReference>
<keyword evidence="7" id="KW-0234">DNA repair</keyword>
<dbReference type="Proteomes" id="UP000611227">
    <property type="component" value="Unassembled WGS sequence"/>
</dbReference>